<reference evidence="2" key="1">
    <citation type="submission" date="2022-11" db="EMBL/GenBank/DDBJ databases">
        <title>Draft genome sequence of Hoeflea poritis E7-10 and Hoeflea prorocentri PM5-8, separated from scleractinian coral Porites lutea and marine dinoflagellate.</title>
        <authorList>
            <person name="Zhang G."/>
            <person name="Wei Q."/>
            <person name="Cai L."/>
        </authorList>
    </citation>
    <scope>NUCLEOTIDE SEQUENCE</scope>
    <source>
        <strain evidence="2">PM5-8</strain>
    </source>
</reference>
<dbReference type="Gene3D" id="1.10.1200.10">
    <property type="entry name" value="ACP-like"/>
    <property type="match status" value="1"/>
</dbReference>
<dbReference type="EMBL" id="JAPJZI010000001">
    <property type="protein sequence ID" value="MDA5400304.1"/>
    <property type="molecule type" value="Genomic_DNA"/>
</dbReference>
<name>A0A9X3UNJ1_9HYPH</name>
<accession>A0A9X3UNJ1</accession>
<dbReference type="Pfam" id="PF00550">
    <property type="entry name" value="PP-binding"/>
    <property type="match status" value="1"/>
</dbReference>
<gene>
    <name evidence="2" type="ORF">OQ273_17125</name>
</gene>
<evidence type="ECO:0000259" key="1">
    <source>
        <dbReference type="PROSITE" id="PS50075"/>
    </source>
</evidence>
<dbReference type="InterPro" id="IPR009081">
    <property type="entry name" value="PP-bd_ACP"/>
</dbReference>
<protein>
    <submittedName>
        <fullName evidence="2">Acyl carrier protein</fullName>
    </submittedName>
</protein>
<keyword evidence="3" id="KW-1185">Reference proteome</keyword>
<comment type="caution">
    <text evidence="2">The sequence shown here is derived from an EMBL/GenBank/DDBJ whole genome shotgun (WGS) entry which is preliminary data.</text>
</comment>
<dbReference type="SUPFAM" id="SSF47336">
    <property type="entry name" value="ACP-like"/>
    <property type="match status" value="1"/>
</dbReference>
<dbReference type="Proteomes" id="UP001151234">
    <property type="component" value="Unassembled WGS sequence"/>
</dbReference>
<organism evidence="2 3">
    <name type="scientific">Hoeflea prorocentri</name>
    <dbReference type="NCBI Taxonomy" id="1922333"/>
    <lineage>
        <taxon>Bacteria</taxon>
        <taxon>Pseudomonadati</taxon>
        <taxon>Pseudomonadota</taxon>
        <taxon>Alphaproteobacteria</taxon>
        <taxon>Hyphomicrobiales</taxon>
        <taxon>Rhizobiaceae</taxon>
        <taxon>Hoeflea</taxon>
    </lineage>
</organism>
<feature type="domain" description="Carrier" evidence="1">
    <location>
        <begin position="8"/>
        <end position="86"/>
    </location>
</feature>
<dbReference type="AlphaFoldDB" id="A0A9X3UNJ1"/>
<dbReference type="PROSITE" id="PS50075">
    <property type="entry name" value="CARRIER"/>
    <property type="match status" value="1"/>
</dbReference>
<evidence type="ECO:0000313" key="2">
    <source>
        <dbReference type="EMBL" id="MDA5400304.1"/>
    </source>
</evidence>
<dbReference type="RefSeq" id="WP_267991760.1">
    <property type="nucleotide sequence ID" value="NZ_JAPJZI010000001.1"/>
</dbReference>
<proteinExistence type="predicted"/>
<evidence type="ECO:0000313" key="3">
    <source>
        <dbReference type="Proteomes" id="UP001151234"/>
    </source>
</evidence>
<dbReference type="InterPro" id="IPR036736">
    <property type="entry name" value="ACP-like_sf"/>
</dbReference>
<sequence length="90" mass="10132">MRNNTAHTHLDDSVSAVRQMVADILLMPVERVDCHCELAQLPDWDSIVHLTLLMVIEERTGTELDIRKLKSTSSVAEVARMLDRPAATLH</sequence>